<accession>A0ACC1TJX3</accession>
<dbReference type="Proteomes" id="UP001163835">
    <property type="component" value="Unassembled WGS sequence"/>
</dbReference>
<name>A0ACC1TJX3_9AGAR</name>
<evidence type="ECO:0000313" key="1">
    <source>
        <dbReference type="EMBL" id="KAJ3805074.1"/>
    </source>
</evidence>
<gene>
    <name evidence="1" type="ORF">F5876DRAFT_82211</name>
</gene>
<sequence>MKAALQEAEEEAQREEEEGKVIWDRQPVVREEERTREKAAERAVAGTKQVIQLSANLERKLGIFTESATGIDDVDVTRSWRIICVLEAE</sequence>
<evidence type="ECO:0000313" key="2">
    <source>
        <dbReference type="Proteomes" id="UP001163835"/>
    </source>
</evidence>
<reference evidence="1" key="1">
    <citation type="submission" date="2022-09" db="EMBL/GenBank/DDBJ databases">
        <title>A Global Phylogenomic Analysis of the Shiitake Genus Lentinula.</title>
        <authorList>
            <consortium name="DOE Joint Genome Institute"/>
            <person name="Sierra-Patev S."/>
            <person name="Min B."/>
            <person name="Naranjo-Ortiz M."/>
            <person name="Looney B."/>
            <person name="Konkel Z."/>
            <person name="Slot J.C."/>
            <person name="Sakamoto Y."/>
            <person name="Steenwyk J.L."/>
            <person name="Rokas A."/>
            <person name="Carro J."/>
            <person name="Camarero S."/>
            <person name="Ferreira P."/>
            <person name="Molpeceres G."/>
            <person name="Ruiz-Duenas F.J."/>
            <person name="Serrano A."/>
            <person name="Henrissat B."/>
            <person name="Drula E."/>
            <person name="Hughes K.W."/>
            <person name="Mata J.L."/>
            <person name="Ishikawa N.K."/>
            <person name="Vargas-Isla R."/>
            <person name="Ushijima S."/>
            <person name="Smith C.A."/>
            <person name="Ahrendt S."/>
            <person name="Andreopoulos W."/>
            <person name="He G."/>
            <person name="Labutti K."/>
            <person name="Lipzen A."/>
            <person name="Ng V."/>
            <person name="Riley R."/>
            <person name="Sandor L."/>
            <person name="Barry K."/>
            <person name="Martinez A.T."/>
            <person name="Xiao Y."/>
            <person name="Gibbons J.G."/>
            <person name="Terashima K."/>
            <person name="Grigoriev I.V."/>
            <person name="Hibbett D.S."/>
        </authorList>
    </citation>
    <scope>NUCLEOTIDE SEQUENCE</scope>
    <source>
        <strain evidence="1">TMI1499</strain>
    </source>
</reference>
<keyword evidence="2" id="KW-1185">Reference proteome</keyword>
<comment type="caution">
    <text evidence="1">The sequence shown here is derived from an EMBL/GenBank/DDBJ whole genome shotgun (WGS) entry which is preliminary data.</text>
</comment>
<proteinExistence type="predicted"/>
<protein>
    <submittedName>
        <fullName evidence="1">Uncharacterized protein</fullName>
    </submittedName>
</protein>
<dbReference type="EMBL" id="MU795697">
    <property type="protein sequence ID" value="KAJ3805074.1"/>
    <property type="molecule type" value="Genomic_DNA"/>
</dbReference>
<organism evidence="1 2">
    <name type="scientific">Lentinula aff. lateritia</name>
    <dbReference type="NCBI Taxonomy" id="2804960"/>
    <lineage>
        <taxon>Eukaryota</taxon>
        <taxon>Fungi</taxon>
        <taxon>Dikarya</taxon>
        <taxon>Basidiomycota</taxon>
        <taxon>Agaricomycotina</taxon>
        <taxon>Agaricomycetes</taxon>
        <taxon>Agaricomycetidae</taxon>
        <taxon>Agaricales</taxon>
        <taxon>Marasmiineae</taxon>
        <taxon>Omphalotaceae</taxon>
        <taxon>Lentinula</taxon>
    </lineage>
</organism>